<organism evidence="2 3">
    <name type="scientific">Zhongshania aquimaris</name>
    <dbReference type="NCBI Taxonomy" id="2857107"/>
    <lineage>
        <taxon>Bacteria</taxon>
        <taxon>Pseudomonadati</taxon>
        <taxon>Pseudomonadota</taxon>
        <taxon>Gammaproteobacteria</taxon>
        <taxon>Cellvibrionales</taxon>
        <taxon>Spongiibacteraceae</taxon>
        <taxon>Zhongshania</taxon>
    </lineage>
</organism>
<dbReference type="PANTHER" id="PTHR12110">
    <property type="entry name" value="HYDROXYPYRUVATE ISOMERASE"/>
    <property type="match status" value="1"/>
</dbReference>
<dbReference type="EMBL" id="JAHWDQ010000003">
    <property type="protein sequence ID" value="MBW2941605.1"/>
    <property type="molecule type" value="Genomic_DNA"/>
</dbReference>
<evidence type="ECO:0000313" key="2">
    <source>
        <dbReference type="EMBL" id="MBW2941605.1"/>
    </source>
</evidence>
<name>A0ABS6VV90_9GAMM</name>
<accession>A0ABS6VV90</accession>
<protein>
    <submittedName>
        <fullName evidence="2">Sugar phosphate isomerase/epimerase</fullName>
    </submittedName>
</protein>
<reference evidence="2" key="1">
    <citation type="submission" date="2021-07" db="EMBL/GenBank/DDBJ databases">
        <title>Zhongshania sp. CAU 1632 isolated from seawater.</title>
        <authorList>
            <person name="Kim W."/>
        </authorList>
    </citation>
    <scope>NUCLEOTIDE SEQUENCE</scope>
    <source>
        <strain evidence="2">CAU 1632</strain>
    </source>
</reference>
<dbReference type="Pfam" id="PF01261">
    <property type="entry name" value="AP_endonuc_2"/>
    <property type="match status" value="1"/>
</dbReference>
<dbReference type="Proteomes" id="UP001166291">
    <property type="component" value="Unassembled WGS sequence"/>
</dbReference>
<dbReference type="RefSeq" id="WP_219043844.1">
    <property type="nucleotide sequence ID" value="NZ_JAHWDQ010000003.1"/>
</dbReference>
<keyword evidence="2" id="KW-0413">Isomerase</keyword>
<sequence>MHERLSIHQMCFADMPVGDYIRHCHELGAQRVGFISPALQVADNVTTAIEVIADTGLTVQSIAHVFRSGHLTPDKQIWQQDRDKLFQLIDIAAELRADSIYLLTGGHGDLEWSSAADCFSSAIAPCAERAKSCGIKLAIENASSLYADLHIAHSLADTVTLAEMANIGVCVELFFCWAEANLPVLLQRAMPRCHLVQLSDYCYGDRSLPARAVPGDGVIPIKALIAEILKAGYSGGFDIELLGPRIIDEGASQAVARSAKHLTCLLNDLLIR</sequence>
<evidence type="ECO:0000313" key="3">
    <source>
        <dbReference type="Proteomes" id="UP001166291"/>
    </source>
</evidence>
<dbReference type="InterPro" id="IPR013022">
    <property type="entry name" value="Xyl_isomerase-like_TIM-brl"/>
</dbReference>
<evidence type="ECO:0000259" key="1">
    <source>
        <dbReference type="Pfam" id="PF01261"/>
    </source>
</evidence>
<proteinExistence type="predicted"/>
<feature type="domain" description="Xylose isomerase-like TIM barrel" evidence="1">
    <location>
        <begin position="43"/>
        <end position="250"/>
    </location>
</feature>
<keyword evidence="3" id="KW-1185">Reference proteome</keyword>
<gene>
    <name evidence="2" type="ORF">KXJ70_12485</name>
</gene>
<dbReference type="InterPro" id="IPR050312">
    <property type="entry name" value="IolE/XylAMocC-like"/>
</dbReference>
<dbReference type="GO" id="GO:0016853">
    <property type="term" value="F:isomerase activity"/>
    <property type="evidence" value="ECO:0007669"/>
    <property type="project" value="UniProtKB-KW"/>
</dbReference>
<dbReference type="PANTHER" id="PTHR12110:SF52">
    <property type="entry name" value="XYLOSE ISOMERASE"/>
    <property type="match status" value="1"/>
</dbReference>
<comment type="caution">
    <text evidence="2">The sequence shown here is derived from an EMBL/GenBank/DDBJ whole genome shotgun (WGS) entry which is preliminary data.</text>
</comment>